<dbReference type="InterPro" id="IPR050769">
    <property type="entry name" value="NAT_camello-type"/>
</dbReference>
<dbReference type="PROSITE" id="PS51186">
    <property type="entry name" value="GNAT"/>
    <property type="match status" value="1"/>
</dbReference>
<name>A0ABU8CKH4_9HYPH</name>
<reference evidence="3 4" key="1">
    <citation type="submission" date="2024-01" db="EMBL/GenBank/DDBJ databases">
        <title>Draft genome sequences of three bacterial strains isolated from Acacia saligna represent a potential new species within the genus Rhizobium.</title>
        <authorList>
            <person name="Tambong J.T."/>
            <person name="Mnasri B."/>
        </authorList>
    </citation>
    <scope>NUCLEOTIDE SEQUENCE [LARGE SCALE GENOMIC DNA]</scope>
    <source>
        <strain evidence="3 4">1AS12I</strain>
    </source>
</reference>
<evidence type="ECO:0000313" key="4">
    <source>
        <dbReference type="Proteomes" id="UP001531129"/>
    </source>
</evidence>
<evidence type="ECO:0000259" key="2">
    <source>
        <dbReference type="PROSITE" id="PS51186"/>
    </source>
</evidence>
<dbReference type="InterPro" id="IPR016181">
    <property type="entry name" value="Acyl_CoA_acyltransferase"/>
</dbReference>
<evidence type="ECO:0000313" key="3">
    <source>
        <dbReference type="EMBL" id="MEI1249386.1"/>
    </source>
</evidence>
<keyword evidence="4" id="KW-1185">Reference proteome</keyword>
<proteinExistence type="predicted"/>
<feature type="domain" description="N-acetyltransferase" evidence="2">
    <location>
        <begin position="19"/>
        <end position="184"/>
    </location>
</feature>
<dbReference type="CDD" id="cd04301">
    <property type="entry name" value="NAT_SF"/>
    <property type="match status" value="1"/>
</dbReference>
<dbReference type="SUPFAM" id="SSF55729">
    <property type="entry name" value="Acyl-CoA N-acyltransferases (Nat)"/>
    <property type="match status" value="1"/>
</dbReference>
<dbReference type="Proteomes" id="UP001531129">
    <property type="component" value="Unassembled WGS sequence"/>
</dbReference>
<gene>
    <name evidence="3" type="ORF">V8Q02_15490</name>
</gene>
<dbReference type="EMBL" id="JBAMYC010000008">
    <property type="protein sequence ID" value="MEI1249386.1"/>
    <property type="molecule type" value="Genomic_DNA"/>
</dbReference>
<evidence type="ECO:0000256" key="1">
    <source>
        <dbReference type="ARBA" id="ARBA00022679"/>
    </source>
</evidence>
<organism evidence="3 4">
    <name type="scientific">Rhizobium aouanii</name>
    <dbReference type="NCBI Taxonomy" id="3118145"/>
    <lineage>
        <taxon>Bacteria</taxon>
        <taxon>Pseudomonadati</taxon>
        <taxon>Pseudomonadota</taxon>
        <taxon>Alphaproteobacteria</taxon>
        <taxon>Hyphomicrobiales</taxon>
        <taxon>Rhizobiaceae</taxon>
        <taxon>Rhizobium/Agrobacterium group</taxon>
        <taxon>Rhizobium</taxon>
    </lineage>
</organism>
<protein>
    <submittedName>
        <fullName evidence="3">GNAT family N-acetyltransferase</fullName>
    </submittedName>
</protein>
<dbReference type="RefSeq" id="WP_335913382.1">
    <property type="nucleotide sequence ID" value="NZ_JBAMYB010000008.1"/>
</dbReference>
<accession>A0ABU8CKH4</accession>
<dbReference type="PANTHER" id="PTHR13947:SF37">
    <property type="entry name" value="LD18367P"/>
    <property type="match status" value="1"/>
</dbReference>
<dbReference type="Gene3D" id="3.40.630.30">
    <property type="match status" value="1"/>
</dbReference>
<dbReference type="PANTHER" id="PTHR13947">
    <property type="entry name" value="GNAT FAMILY N-ACETYLTRANSFERASE"/>
    <property type="match status" value="1"/>
</dbReference>
<sequence>MPGKTVGISDWLLPWRRFIEVRAINSPSDFEEALALIDAMGKWDAEQSSRFGVPEVELLEYVYGHTVDTLMEKFRQPGAGFFLARADGIVAGCAGYSKSDDGIAELQKMYVRTEERGQGAAKGLMTACLDGMRDDGYDRVQLETVSFMRGAIALYESFGFKPCDQFREIPASLQPITIFMERKL</sequence>
<comment type="caution">
    <text evidence="3">The sequence shown here is derived from an EMBL/GenBank/DDBJ whole genome shotgun (WGS) entry which is preliminary data.</text>
</comment>
<dbReference type="Pfam" id="PF00583">
    <property type="entry name" value="Acetyltransf_1"/>
    <property type="match status" value="1"/>
</dbReference>
<dbReference type="InterPro" id="IPR000182">
    <property type="entry name" value="GNAT_dom"/>
</dbReference>
<keyword evidence="1" id="KW-0808">Transferase</keyword>